<dbReference type="EMBL" id="KE345337">
    <property type="protein sequence ID" value="EXC01924.1"/>
    <property type="molecule type" value="Genomic_DNA"/>
</dbReference>
<dbReference type="PANTHER" id="PTHR47967">
    <property type="entry name" value="OS07G0603500 PROTEIN-RELATED"/>
    <property type="match status" value="1"/>
</dbReference>
<dbReference type="GO" id="GO:0005576">
    <property type="term" value="C:extracellular region"/>
    <property type="evidence" value="ECO:0007669"/>
    <property type="project" value="TreeGrafter"/>
</dbReference>
<evidence type="ECO:0000313" key="4">
    <source>
        <dbReference type="EMBL" id="EXC01924.1"/>
    </source>
</evidence>
<dbReference type="InterPro" id="IPR032799">
    <property type="entry name" value="TAXi_C"/>
</dbReference>
<organism evidence="4 5">
    <name type="scientific">Morus notabilis</name>
    <dbReference type="NCBI Taxonomy" id="981085"/>
    <lineage>
        <taxon>Eukaryota</taxon>
        <taxon>Viridiplantae</taxon>
        <taxon>Streptophyta</taxon>
        <taxon>Embryophyta</taxon>
        <taxon>Tracheophyta</taxon>
        <taxon>Spermatophyta</taxon>
        <taxon>Magnoliopsida</taxon>
        <taxon>eudicotyledons</taxon>
        <taxon>Gunneridae</taxon>
        <taxon>Pentapetalae</taxon>
        <taxon>rosids</taxon>
        <taxon>fabids</taxon>
        <taxon>Rosales</taxon>
        <taxon>Moraceae</taxon>
        <taxon>Moreae</taxon>
        <taxon>Morus</taxon>
    </lineage>
</organism>
<evidence type="ECO:0000313" key="5">
    <source>
        <dbReference type="Proteomes" id="UP000030645"/>
    </source>
</evidence>
<dbReference type="Proteomes" id="UP000030645">
    <property type="component" value="Unassembled WGS sequence"/>
</dbReference>
<keyword evidence="5" id="KW-1185">Reference proteome</keyword>
<dbReference type="GO" id="GO:0008233">
    <property type="term" value="F:peptidase activity"/>
    <property type="evidence" value="ECO:0007669"/>
    <property type="project" value="UniProtKB-KW"/>
</dbReference>
<evidence type="ECO:0000259" key="3">
    <source>
        <dbReference type="PROSITE" id="PS51767"/>
    </source>
</evidence>
<dbReference type="Gene3D" id="2.40.70.10">
    <property type="entry name" value="Acid Proteases"/>
    <property type="match status" value="1"/>
</dbReference>
<dbReference type="PANTHER" id="PTHR47967:SF36">
    <property type="entry name" value="PEPTIDASE A1 DOMAIN-CONTAINING PROTEIN"/>
    <property type="match status" value="1"/>
</dbReference>
<feature type="domain" description="Peptidase A1" evidence="3">
    <location>
        <begin position="1"/>
        <end position="250"/>
    </location>
</feature>
<evidence type="ECO:0000256" key="2">
    <source>
        <dbReference type="ARBA" id="ARBA00022801"/>
    </source>
</evidence>
<keyword evidence="1" id="KW-0645">Protease</keyword>
<dbReference type="InterPro" id="IPR033121">
    <property type="entry name" value="PEPTIDASE_A1"/>
</dbReference>
<dbReference type="STRING" id="981085.W9S0A1"/>
<dbReference type="eggNOG" id="KOG1339">
    <property type="taxonomic scope" value="Eukaryota"/>
</dbReference>
<dbReference type="SUPFAM" id="SSF50630">
    <property type="entry name" value="Acid proteases"/>
    <property type="match status" value="1"/>
</dbReference>
<dbReference type="GO" id="GO:0006508">
    <property type="term" value="P:proteolysis"/>
    <property type="evidence" value="ECO:0007669"/>
    <property type="project" value="UniProtKB-KW"/>
</dbReference>
<sequence>MELPPSPAFDPDKSVSSKPLHCYSSAGKCAWIHGKNSNCRYASLCPGYEFMFASWTTDDDGVSYPDLTYTPLFDVAVELGPHFRGYYYLKLQEIVVGDKRIAIPVEKQLPKRDGNGGTIVDTGIPFTFLERSIYEAVRHEFENHMGNFSRAPDHGVLGTCFSSTSCQDITMVPVLSFVFDGVAKMDFPTQKYFLIDDKVGAVCLSLTTDVVGGVGPNVGLSSGPAVLLGNYLLMDSFMEFDLVNSRLGLQQEHCDI</sequence>
<dbReference type="PROSITE" id="PS51767">
    <property type="entry name" value="PEPTIDASE_A1"/>
    <property type="match status" value="1"/>
</dbReference>
<dbReference type="InterPro" id="IPR051708">
    <property type="entry name" value="Plant_Aspart_Prot_A1"/>
</dbReference>
<dbReference type="Pfam" id="PF14541">
    <property type="entry name" value="TAXi_C"/>
    <property type="match status" value="1"/>
</dbReference>
<dbReference type="AlphaFoldDB" id="W9S0A1"/>
<proteinExistence type="predicted"/>
<protein>
    <submittedName>
        <fullName evidence="4">Aspartic proteinase nepenthesin-2</fullName>
    </submittedName>
</protein>
<name>W9S0A1_9ROSA</name>
<accession>W9S0A1</accession>
<reference evidence="5" key="1">
    <citation type="submission" date="2013-01" db="EMBL/GenBank/DDBJ databases">
        <title>Draft Genome Sequence of a Mulberry Tree, Morus notabilis C.K. Schneid.</title>
        <authorList>
            <person name="He N."/>
            <person name="Zhao S."/>
        </authorList>
    </citation>
    <scope>NUCLEOTIDE SEQUENCE</scope>
</reference>
<gene>
    <name evidence="4" type="ORF">L484_018837</name>
</gene>
<dbReference type="InterPro" id="IPR021109">
    <property type="entry name" value="Peptidase_aspartic_dom_sf"/>
</dbReference>
<evidence type="ECO:0000256" key="1">
    <source>
        <dbReference type="ARBA" id="ARBA00022670"/>
    </source>
</evidence>
<keyword evidence="2" id="KW-0378">Hydrolase</keyword>